<reference evidence="1 2" key="1">
    <citation type="submission" date="2019-03" db="EMBL/GenBank/DDBJ databases">
        <title>Single cell metagenomics reveals metabolic interactions within the superorganism composed of flagellate Streblomastix strix and complex community of Bacteroidetes bacteria on its surface.</title>
        <authorList>
            <person name="Treitli S.C."/>
            <person name="Kolisko M."/>
            <person name="Husnik F."/>
            <person name="Keeling P."/>
            <person name="Hampl V."/>
        </authorList>
    </citation>
    <scope>NUCLEOTIDE SEQUENCE [LARGE SCALE GENOMIC DNA]</scope>
    <source>
        <strain evidence="1">ST1C</strain>
    </source>
</reference>
<protein>
    <submittedName>
        <fullName evidence="1">Arginine deiminase</fullName>
    </submittedName>
</protein>
<sequence>MLQSNFKEAGLNKLTEEQLVDEILSQPSVIIQKRKGEEEEIESSTAKMKPFTNMTLCKSANNYEKMSCDWIYAKEIKRNRIAGKGICLKEVEYTIYTQITKDLLCLEGGYFLPTEYMLKHDLFGTENVVVVEDRTGCHMDRKHLDTVFSIADEKITTFFLLEKAALFVRMKIQRGFLQMKKNSKVSTGPPSYSATAFIYLHISIQQCTDISIITNVATIMHGITVSKYLKVALKLIGI</sequence>
<gene>
    <name evidence="1" type="ORF">EZS28_002318</name>
</gene>
<evidence type="ECO:0000313" key="2">
    <source>
        <dbReference type="Proteomes" id="UP000324800"/>
    </source>
</evidence>
<proteinExistence type="predicted"/>
<evidence type="ECO:0000313" key="1">
    <source>
        <dbReference type="EMBL" id="KAA6402156.1"/>
    </source>
</evidence>
<dbReference type="AlphaFoldDB" id="A0A5J4X5U1"/>
<dbReference type="OrthoDB" id="5590314at2759"/>
<organism evidence="1 2">
    <name type="scientific">Streblomastix strix</name>
    <dbReference type="NCBI Taxonomy" id="222440"/>
    <lineage>
        <taxon>Eukaryota</taxon>
        <taxon>Metamonada</taxon>
        <taxon>Preaxostyla</taxon>
        <taxon>Oxymonadida</taxon>
        <taxon>Streblomastigidae</taxon>
        <taxon>Streblomastix</taxon>
    </lineage>
</organism>
<name>A0A5J4X5U1_9EUKA</name>
<comment type="caution">
    <text evidence="1">The sequence shown here is derived from an EMBL/GenBank/DDBJ whole genome shotgun (WGS) entry which is preliminary data.</text>
</comment>
<accession>A0A5J4X5U1</accession>
<dbReference type="Proteomes" id="UP000324800">
    <property type="component" value="Unassembled WGS sequence"/>
</dbReference>
<dbReference type="EMBL" id="SNRW01000278">
    <property type="protein sequence ID" value="KAA6402156.1"/>
    <property type="molecule type" value="Genomic_DNA"/>
</dbReference>